<evidence type="ECO:0000256" key="7">
    <source>
        <dbReference type="ARBA" id="ARBA00023136"/>
    </source>
</evidence>
<dbReference type="NCBIfam" id="TIGR00346">
    <property type="entry name" value="azlC"/>
    <property type="match status" value="1"/>
</dbReference>
<feature type="transmembrane region" description="Helical" evidence="8">
    <location>
        <begin position="63"/>
        <end position="85"/>
    </location>
</feature>
<keyword evidence="10" id="KW-1185">Reference proteome</keyword>
<proteinExistence type="inferred from homology"/>
<keyword evidence="5 8" id="KW-0812">Transmembrane</keyword>
<dbReference type="Pfam" id="PF03591">
    <property type="entry name" value="AzlC"/>
    <property type="match status" value="1"/>
</dbReference>
<evidence type="ECO:0000256" key="1">
    <source>
        <dbReference type="ARBA" id="ARBA00004651"/>
    </source>
</evidence>
<evidence type="ECO:0000313" key="9">
    <source>
        <dbReference type="EMBL" id="ASB89054.1"/>
    </source>
</evidence>
<dbReference type="InterPro" id="IPR004471">
    <property type="entry name" value="Brnchd-chn_aa_trnsp_AzlC"/>
</dbReference>
<keyword evidence="3" id="KW-0813">Transport</keyword>
<feature type="transmembrane region" description="Helical" evidence="8">
    <location>
        <begin position="181"/>
        <end position="199"/>
    </location>
</feature>
<evidence type="ECO:0000256" key="8">
    <source>
        <dbReference type="SAM" id="Phobius"/>
    </source>
</evidence>
<evidence type="ECO:0000256" key="2">
    <source>
        <dbReference type="ARBA" id="ARBA00010735"/>
    </source>
</evidence>
<name>A0ABN5AIC7_9BACI</name>
<keyword evidence="7 8" id="KW-0472">Membrane</keyword>
<reference evidence="9 10" key="1">
    <citation type="submission" date="2017-06" db="EMBL/GenBank/DDBJ databases">
        <title>Genome sequence of Bacillus sonorensis strain SRCM101395.</title>
        <authorList>
            <person name="Cho S.H."/>
        </authorList>
    </citation>
    <scope>NUCLEOTIDE SEQUENCE [LARGE SCALE GENOMIC DNA]</scope>
    <source>
        <strain evidence="9 10">SRCM101395</strain>
    </source>
</reference>
<evidence type="ECO:0000313" key="10">
    <source>
        <dbReference type="Proteomes" id="UP000196877"/>
    </source>
</evidence>
<dbReference type="PANTHER" id="PTHR34979:SF1">
    <property type="entry name" value="INNER MEMBRANE PROTEIN YGAZ"/>
    <property type="match status" value="1"/>
</dbReference>
<protein>
    <submittedName>
        <fullName evidence="9">Branched-chain amino acid transport protein AzlC</fullName>
    </submittedName>
</protein>
<dbReference type="EMBL" id="CP021920">
    <property type="protein sequence ID" value="ASB89054.1"/>
    <property type="molecule type" value="Genomic_DNA"/>
</dbReference>
<feature type="transmembrane region" description="Helical" evidence="8">
    <location>
        <begin position="211"/>
        <end position="238"/>
    </location>
</feature>
<accession>A0ABN5AIC7</accession>
<feature type="transmembrane region" description="Helical" evidence="8">
    <location>
        <begin position="148"/>
        <end position="175"/>
    </location>
</feature>
<dbReference type="Proteomes" id="UP000196877">
    <property type="component" value="Chromosome"/>
</dbReference>
<dbReference type="PANTHER" id="PTHR34979">
    <property type="entry name" value="INNER MEMBRANE PROTEIN YGAZ"/>
    <property type="match status" value="1"/>
</dbReference>
<evidence type="ECO:0000256" key="5">
    <source>
        <dbReference type="ARBA" id="ARBA00022692"/>
    </source>
</evidence>
<keyword evidence="6 8" id="KW-1133">Transmembrane helix</keyword>
<keyword evidence="4" id="KW-1003">Cell membrane</keyword>
<comment type="subcellular location">
    <subcellularLocation>
        <location evidence="1">Cell membrane</location>
        <topology evidence="1">Multi-pass membrane protein</topology>
    </subcellularLocation>
</comment>
<organism evidence="9 10">
    <name type="scientific">Bacillus sonorensis</name>
    <dbReference type="NCBI Taxonomy" id="119858"/>
    <lineage>
        <taxon>Bacteria</taxon>
        <taxon>Bacillati</taxon>
        <taxon>Bacillota</taxon>
        <taxon>Bacilli</taxon>
        <taxon>Bacillales</taxon>
        <taxon>Bacillaceae</taxon>
        <taxon>Bacillus</taxon>
    </lineage>
</organism>
<gene>
    <name evidence="9" type="ORF">S101395_02547</name>
</gene>
<feature type="transmembrane region" description="Helical" evidence="8">
    <location>
        <begin position="30"/>
        <end position="51"/>
    </location>
</feature>
<feature type="transmembrane region" description="Helical" evidence="8">
    <location>
        <begin position="91"/>
        <end position="110"/>
    </location>
</feature>
<sequence length="252" mass="28079">MLNLYGIKLAAEDVDHMKKRNQIWIACRAAFPYTVPILAGFVFLGIAYGIYMNSLGFSAIYPIIMSFAIFAGSMEFVAANLLLGAFNPMNALFLTLMVNARHLFYGISMLDKYRGTGKKKFYLIYGMCDESFSINCTVNVPKNVDKGWFMFFVTLLNHFYWVIGAAIGGTFGSLVKFNTEGLDFVMTALFVVIFVEQWMKEKRHYSALTGLGISAASLMIFGGNNFMIPAMLAILGVLTAFRKPLEKVEVAA</sequence>
<evidence type="ECO:0000256" key="6">
    <source>
        <dbReference type="ARBA" id="ARBA00022989"/>
    </source>
</evidence>
<evidence type="ECO:0000256" key="4">
    <source>
        <dbReference type="ARBA" id="ARBA00022475"/>
    </source>
</evidence>
<dbReference type="InterPro" id="IPR011606">
    <property type="entry name" value="Brnchd-chn_aa_trnsp_permease"/>
</dbReference>
<evidence type="ECO:0000256" key="3">
    <source>
        <dbReference type="ARBA" id="ARBA00022448"/>
    </source>
</evidence>
<comment type="similarity">
    <text evidence="2">Belongs to the AzlC family.</text>
</comment>